<organism evidence="6 7">
    <name type="scientific">Paenibacillus nasutitermitis</name>
    <dbReference type="NCBI Taxonomy" id="1652958"/>
    <lineage>
        <taxon>Bacteria</taxon>
        <taxon>Bacillati</taxon>
        <taxon>Bacillota</taxon>
        <taxon>Bacilli</taxon>
        <taxon>Bacillales</taxon>
        <taxon>Paenibacillaceae</taxon>
        <taxon>Paenibacillus</taxon>
    </lineage>
</organism>
<dbReference type="PROSITE" id="PS01124">
    <property type="entry name" value="HTH_ARAC_FAMILY_2"/>
    <property type="match status" value="1"/>
</dbReference>
<dbReference type="InterPro" id="IPR018060">
    <property type="entry name" value="HTH_AraC"/>
</dbReference>
<feature type="domain" description="HTH araC/xylS-type" evidence="5">
    <location>
        <begin position="178"/>
        <end position="283"/>
    </location>
</feature>
<keyword evidence="1" id="KW-0805">Transcription regulation</keyword>
<dbReference type="SMART" id="SM00342">
    <property type="entry name" value="HTH_ARAC"/>
    <property type="match status" value="1"/>
</dbReference>
<accession>A0A916Z667</accession>
<reference evidence="6" key="1">
    <citation type="journal article" date="2014" name="Int. J. Syst. Evol. Microbiol.">
        <title>Complete genome sequence of Corynebacterium casei LMG S-19264T (=DSM 44701T), isolated from a smear-ripened cheese.</title>
        <authorList>
            <consortium name="US DOE Joint Genome Institute (JGI-PGF)"/>
            <person name="Walter F."/>
            <person name="Albersmeier A."/>
            <person name="Kalinowski J."/>
            <person name="Ruckert C."/>
        </authorList>
    </citation>
    <scope>NUCLEOTIDE SEQUENCE</scope>
    <source>
        <strain evidence="6">CGMCC 1.15178</strain>
    </source>
</reference>
<reference evidence="6" key="2">
    <citation type="submission" date="2020-09" db="EMBL/GenBank/DDBJ databases">
        <authorList>
            <person name="Sun Q."/>
            <person name="Zhou Y."/>
        </authorList>
    </citation>
    <scope>NUCLEOTIDE SEQUENCE</scope>
    <source>
        <strain evidence="6">CGMCC 1.15178</strain>
    </source>
</reference>
<dbReference type="SUPFAM" id="SSF51215">
    <property type="entry name" value="Regulatory protein AraC"/>
    <property type="match status" value="1"/>
</dbReference>
<dbReference type="Gene3D" id="1.10.10.60">
    <property type="entry name" value="Homeodomain-like"/>
    <property type="match status" value="2"/>
</dbReference>
<dbReference type="InterPro" id="IPR009057">
    <property type="entry name" value="Homeodomain-like_sf"/>
</dbReference>
<evidence type="ECO:0000313" key="7">
    <source>
        <dbReference type="Proteomes" id="UP000612456"/>
    </source>
</evidence>
<dbReference type="Pfam" id="PF12833">
    <property type="entry name" value="HTH_18"/>
    <property type="match status" value="1"/>
</dbReference>
<comment type="caution">
    <text evidence="6">The sequence shown here is derived from an EMBL/GenBank/DDBJ whole genome shotgun (WGS) entry which is preliminary data.</text>
</comment>
<keyword evidence="4" id="KW-0804">Transcription</keyword>
<dbReference type="PANTHER" id="PTHR46796">
    <property type="entry name" value="HTH-TYPE TRANSCRIPTIONAL ACTIVATOR RHAS-RELATED"/>
    <property type="match status" value="1"/>
</dbReference>
<evidence type="ECO:0000256" key="2">
    <source>
        <dbReference type="ARBA" id="ARBA00023125"/>
    </source>
</evidence>
<protein>
    <recommendedName>
        <fullName evidence="5">HTH araC/xylS-type domain-containing protein</fullName>
    </recommendedName>
</protein>
<evidence type="ECO:0000256" key="4">
    <source>
        <dbReference type="ARBA" id="ARBA00023163"/>
    </source>
</evidence>
<evidence type="ECO:0000259" key="5">
    <source>
        <dbReference type="PROSITE" id="PS01124"/>
    </source>
</evidence>
<gene>
    <name evidence="6" type="ORF">GCM10010911_40730</name>
</gene>
<sequence>MAISQFNTAVTVIYDPGEWDREGQLWPIRGGSGTFLAGIGPGRRQADYYGLYAVQKGALVTQRSDRRLVLRPGDVYCHFPETPHTCCRLGQEEAELIWLEIDGPGVERFLGRAGFSREEPIVRQAGAMLAEEAFTSMLELMTQASALDDALPYLLQSRLYRLFADLIQFRSRSAGCGGRLPDWLRSGLTHMELHAGAGLTVREAAAAAGVNRSHFSAEFTKRLGITPAAYLTRSRMLEAKRLLADASASVTEVAYAVGYPSLYAFSRAFKKECSLSPSGYRDRLFGDRHGMREIR</sequence>
<dbReference type="RefSeq" id="WP_188994344.1">
    <property type="nucleotide sequence ID" value="NZ_BMHP01000003.1"/>
</dbReference>
<keyword evidence="2" id="KW-0238">DNA-binding</keyword>
<dbReference type="InterPro" id="IPR020449">
    <property type="entry name" value="Tscrpt_reg_AraC-type_HTH"/>
</dbReference>
<dbReference type="AlphaFoldDB" id="A0A916Z667"/>
<dbReference type="InterPro" id="IPR050204">
    <property type="entry name" value="AraC_XylS_family_regulators"/>
</dbReference>
<evidence type="ECO:0000313" key="6">
    <source>
        <dbReference type="EMBL" id="GGD78519.1"/>
    </source>
</evidence>
<dbReference type="GO" id="GO:0003700">
    <property type="term" value="F:DNA-binding transcription factor activity"/>
    <property type="evidence" value="ECO:0007669"/>
    <property type="project" value="InterPro"/>
</dbReference>
<dbReference type="SUPFAM" id="SSF46689">
    <property type="entry name" value="Homeodomain-like"/>
    <property type="match status" value="2"/>
</dbReference>
<proteinExistence type="predicted"/>
<dbReference type="EMBL" id="BMHP01000003">
    <property type="protein sequence ID" value="GGD78519.1"/>
    <property type="molecule type" value="Genomic_DNA"/>
</dbReference>
<dbReference type="PRINTS" id="PR00032">
    <property type="entry name" value="HTHARAC"/>
</dbReference>
<dbReference type="PROSITE" id="PS00041">
    <property type="entry name" value="HTH_ARAC_FAMILY_1"/>
    <property type="match status" value="1"/>
</dbReference>
<keyword evidence="3" id="KW-0010">Activator</keyword>
<evidence type="ECO:0000256" key="1">
    <source>
        <dbReference type="ARBA" id="ARBA00023015"/>
    </source>
</evidence>
<dbReference type="Pfam" id="PF02311">
    <property type="entry name" value="AraC_binding"/>
    <property type="match status" value="1"/>
</dbReference>
<dbReference type="InterPro" id="IPR003313">
    <property type="entry name" value="AraC-bd"/>
</dbReference>
<dbReference type="InterPro" id="IPR018062">
    <property type="entry name" value="HTH_AraC-typ_CS"/>
</dbReference>
<dbReference type="GO" id="GO:0043565">
    <property type="term" value="F:sequence-specific DNA binding"/>
    <property type="evidence" value="ECO:0007669"/>
    <property type="project" value="InterPro"/>
</dbReference>
<keyword evidence="7" id="KW-1185">Reference proteome</keyword>
<dbReference type="Proteomes" id="UP000612456">
    <property type="component" value="Unassembled WGS sequence"/>
</dbReference>
<dbReference type="InterPro" id="IPR037923">
    <property type="entry name" value="HTH-like"/>
</dbReference>
<name>A0A916Z667_9BACL</name>
<evidence type="ECO:0000256" key="3">
    <source>
        <dbReference type="ARBA" id="ARBA00023159"/>
    </source>
</evidence>